<dbReference type="Gene3D" id="3.80.10.10">
    <property type="entry name" value="Ribonuclease Inhibitor"/>
    <property type="match status" value="2"/>
</dbReference>
<dbReference type="SUPFAM" id="SSF52058">
    <property type="entry name" value="L domain-like"/>
    <property type="match status" value="1"/>
</dbReference>
<dbReference type="InterPro" id="IPR032675">
    <property type="entry name" value="LRR_dom_sf"/>
</dbReference>
<dbReference type="OrthoDB" id="6363818at2759"/>
<dbReference type="AlphaFoldDB" id="A0A7R8CZI5"/>
<evidence type="ECO:0000313" key="1">
    <source>
        <dbReference type="EMBL" id="CAF2975223.1"/>
    </source>
</evidence>
<dbReference type="InterPro" id="IPR003591">
    <property type="entry name" value="Leu-rich_rpt_typical-subtyp"/>
</dbReference>
<dbReference type="InterPro" id="IPR050541">
    <property type="entry name" value="LRR_TM_domain-containing"/>
</dbReference>
<evidence type="ECO:0000313" key="2">
    <source>
        <dbReference type="Proteomes" id="UP000675881"/>
    </source>
</evidence>
<dbReference type="Pfam" id="PF13855">
    <property type="entry name" value="LRR_8"/>
    <property type="match status" value="3"/>
</dbReference>
<name>A0A7R8CZI5_LEPSM</name>
<gene>
    <name evidence="1" type="ORF">LSAA_11595</name>
</gene>
<keyword evidence="2" id="KW-1185">Reference proteome</keyword>
<dbReference type="PROSITE" id="PS51450">
    <property type="entry name" value="LRR"/>
    <property type="match status" value="1"/>
</dbReference>
<reference evidence="1" key="1">
    <citation type="submission" date="2021-02" db="EMBL/GenBank/DDBJ databases">
        <authorList>
            <person name="Bekaert M."/>
        </authorList>
    </citation>
    <scope>NUCLEOTIDE SEQUENCE</scope>
    <source>
        <strain evidence="1">IoA-00</strain>
    </source>
</reference>
<protein>
    <submittedName>
        <fullName evidence="1">(salmon louse) hypothetical protein</fullName>
    </submittedName>
</protein>
<dbReference type="Proteomes" id="UP000675881">
    <property type="component" value="Chromosome 6"/>
</dbReference>
<dbReference type="SMART" id="SM00369">
    <property type="entry name" value="LRR_TYP"/>
    <property type="match status" value="4"/>
</dbReference>
<sequence length="430" mass="48379">MFFISCFLIKGFVYGCPRECLCLSPIQVLCNTKGVLRNIPKNFPKETQEITITQQNIKRIPSNAFSNLKHLRKLILDSNNISKVEPFAFRNNHYLNRLPGFSFASLTNITHIRLGHNRIKVIDGYAFAGTESIKTLLLNNNPIKVVNSSAFSGLKHVEFLFLPAGVRNLQADAFNGLESIGLLKLAYLDLSELSGHTFRGLKNVQKLNIENSDLATIRKKAFHGMNEVNELRLLNNKIDRIEDFSILPQSFVNKLVLSGNHVLEIPYENALQNMNVKEVSVVGNHFPCTCRVLYILDSLLGNSDDFMTLNKCISPFSLNGRPMSDMTSLGILQKCDKEEMMRKRQSSTTRSTITTSSAFTYSVMQKTTLFSVAIEKSSRPSVVHMSTPDLKDSSSVLETSEMNVRISNSVASSNKSFSLHYINHHFSNFH</sequence>
<dbReference type="PANTHER" id="PTHR24369">
    <property type="entry name" value="ANTIGEN BSP, PUTATIVE-RELATED"/>
    <property type="match status" value="1"/>
</dbReference>
<proteinExistence type="predicted"/>
<organism evidence="1 2">
    <name type="scientific">Lepeophtheirus salmonis</name>
    <name type="common">Salmon louse</name>
    <name type="synonym">Caligus salmonis</name>
    <dbReference type="NCBI Taxonomy" id="72036"/>
    <lineage>
        <taxon>Eukaryota</taxon>
        <taxon>Metazoa</taxon>
        <taxon>Ecdysozoa</taxon>
        <taxon>Arthropoda</taxon>
        <taxon>Crustacea</taxon>
        <taxon>Multicrustacea</taxon>
        <taxon>Hexanauplia</taxon>
        <taxon>Copepoda</taxon>
        <taxon>Siphonostomatoida</taxon>
        <taxon>Caligidae</taxon>
        <taxon>Lepeophtheirus</taxon>
    </lineage>
</organism>
<dbReference type="EMBL" id="HG994585">
    <property type="protein sequence ID" value="CAF2975223.1"/>
    <property type="molecule type" value="Genomic_DNA"/>
</dbReference>
<dbReference type="InterPro" id="IPR001611">
    <property type="entry name" value="Leu-rich_rpt"/>
</dbReference>
<dbReference type="GO" id="GO:0005886">
    <property type="term" value="C:plasma membrane"/>
    <property type="evidence" value="ECO:0007669"/>
    <property type="project" value="TreeGrafter"/>
</dbReference>
<accession>A0A7R8CZI5</accession>
<dbReference type="PANTHER" id="PTHR24369:SF211">
    <property type="entry name" value="LEUCINE-RICH REPEAT-CONTAINING PROTEIN 15-LIKE"/>
    <property type="match status" value="1"/>
</dbReference>